<dbReference type="PANTHER" id="PTHR46708">
    <property type="entry name" value="TENASCIN"/>
    <property type="match status" value="1"/>
</dbReference>
<dbReference type="Proteomes" id="UP000018468">
    <property type="component" value="Linkage group LG2"/>
</dbReference>
<dbReference type="GeneTree" id="ENSGT00940000168324"/>
<dbReference type="SUPFAM" id="SSF49265">
    <property type="entry name" value="Fibronectin type III"/>
    <property type="match status" value="2"/>
</dbReference>
<keyword evidence="4" id="KW-1185">Reference proteome</keyword>
<keyword evidence="1" id="KW-0677">Repeat</keyword>
<dbReference type="PANTHER" id="PTHR46708:SF11">
    <property type="entry name" value="RECEPTOR-TYPE TYROSINE-PROTEIN PHOSPHATASE ETA-LIKE"/>
    <property type="match status" value="1"/>
</dbReference>
<evidence type="ECO:0000313" key="4">
    <source>
        <dbReference type="Proteomes" id="UP000018468"/>
    </source>
</evidence>
<dbReference type="Gene3D" id="2.60.40.10">
    <property type="entry name" value="Immunoglobulins"/>
    <property type="match status" value="4"/>
</dbReference>
<dbReference type="CDD" id="cd00063">
    <property type="entry name" value="FN3"/>
    <property type="match status" value="4"/>
</dbReference>
<dbReference type="HOGENOM" id="CLU_689917_0_0_1"/>
<reference evidence="3" key="3">
    <citation type="submission" date="2025-09" db="UniProtKB">
        <authorList>
            <consortium name="Ensembl"/>
        </authorList>
    </citation>
    <scope>IDENTIFICATION</scope>
</reference>
<dbReference type="Pfam" id="PF00041">
    <property type="entry name" value="fn3"/>
    <property type="match status" value="4"/>
</dbReference>
<feature type="domain" description="Fibronectin type-III" evidence="2">
    <location>
        <begin position="83"/>
        <end position="177"/>
    </location>
</feature>
<dbReference type="EMBL" id="AHAT01029681">
    <property type="status" value="NOT_ANNOTATED_CDS"/>
    <property type="molecule type" value="Genomic_DNA"/>
</dbReference>
<dbReference type="FunFam" id="2.60.40.10:FF:003354">
    <property type="match status" value="1"/>
</dbReference>
<dbReference type="InterPro" id="IPR036116">
    <property type="entry name" value="FN3_sf"/>
</dbReference>
<evidence type="ECO:0000259" key="2">
    <source>
        <dbReference type="PROSITE" id="PS50853"/>
    </source>
</evidence>
<feature type="domain" description="Fibronectin type-III" evidence="2">
    <location>
        <begin position="255"/>
        <end position="349"/>
    </location>
</feature>
<dbReference type="SMART" id="SM00060">
    <property type="entry name" value="FN3"/>
    <property type="match status" value="4"/>
</dbReference>
<evidence type="ECO:0000313" key="3">
    <source>
        <dbReference type="Ensembl" id="ENSLOCP00000017075.1"/>
    </source>
</evidence>
<organism evidence="3 4">
    <name type="scientific">Lepisosteus oculatus</name>
    <name type="common">Spotted gar</name>
    <dbReference type="NCBI Taxonomy" id="7918"/>
    <lineage>
        <taxon>Eukaryota</taxon>
        <taxon>Metazoa</taxon>
        <taxon>Chordata</taxon>
        <taxon>Craniata</taxon>
        <taxon>Vertebrata</taxon>
        <taxon>Euteleostomi</taxon>
        <taxon>Actinopterygii</taxon>
        <taxon>Neopterygii</taxon>
        <taxon>Holostei</taxon>
        <taxon>Semionotiformes</taxon>
        <taxon>Lepisosteidae</taxon>
        <taxon>Lepisosteus</taxon>
    </lineage>
</organism>
<protein>
    <recommendedName>
        <fullName evidence="2">Fibronectin type-III domain-containing protein</fullName>
    </recommendedName>
</protein>
<reference evidence="3" key="2">
    <citation type="submission" date="2025-08" db="UniProtKB">
        <authorList>
            <consortium name="Ensembl"/>
        </authorList>
    </citation>
    <scope>IDENTIFICATION</scope>
</reference>
<dbReference type="Bgee" id="ENSLOCG00000013842">
    <property type="expression patterns" value="Expressed in mesonephros and 5 other cell types or tissues"/>
</dbReference>
<feature type="domain" description="Fibronectin type-III" evidence="2">
    <location>
        <begin position="1"/>
        <end position="82"/>
    </location>
</feature>
<dbReference type="InterPro" id="IPR003961">
    <property type="entry name" value="FN3_dom"/>
</dbReference>
<reference evidence="4" key="1">
    <citation type="submission" date="2011-12" db="EMBL/GenBank/DDBJ databases">
        <title>The Draft Genome of Lepisosteus oculatus.</title>
        <authorList>
            <consortium name="The Broad Institute Genome Assembly &amp; Analysis Group"/>
            <consortium name="Computational R&amp;D Group"/>
            <consortium name="and Sequencing Platform"/>
            <person name="Di Palma F."/>
            <person name="Alfoldi J."/>
            <person name="Johnson J."/>
            <person name="Berlin A."/>
            <person name="Gnerre S."/>
            <person name="Jaffe D."/>
            <person name="MacCallum I."/>
            <person name="Young S."/>
            <person name="Walker B.J."/>
            <person name="Lander E.S."/>
            <person name="Lindblad-Toh K."/>
        </authorList>
    </citation>
    <scope>NUCLEOTIDE SEQUENCE [LARGE SCALE GENOMIC DNA]</scope>
</reference>
<dbReference type="AlphaFoldDB" id="W5N8W6"/>
<dbReference type="InterPro" id="IPR050991">
    <property type="entry name" value="ECM_Regulatory_Proteins"/>
</dbReference>
<dbReference type="InterPro" id="IPR013783">
    <property type="entry name" value="Ig-like_fold"/>
</dbReference>
<sequence>SSQTQNLIALTWSAPIGNRDKYRVEVDSEGVTNFTALLTVEEQVTVRNLTPGGFYTFQVIALVADCSIEGDPVNISAFTRPGAVRNAEVSESRAESVNISWSRPVGNSSWFRVEVQEVQVPSPGPCYKNSTIVSDLSVVMSGLTPGSKYNFTIVAFIPNTTLEGDPVWVVGYTVPDPVTNVNTLTTSDSITVLWGKPANGSYFSYEVTLDGCMECGVNTSWLNTTFQNLKSGKNYTITIFTHVEDYSLPSNDNYFPKLLRDRGIKAINLHNVSLTWEVPEKLQGVPVQYCVNYSTSFWGYGGVKVVSNNSATVESLTSGTKYIFSVQTLVSDLPLSEATVGSVYTVPKIKKMGLIMQCTSNKILECEKVQKAASVHAQAREMIQRRFGDGVFWKLNWQKN</sequence>
<name>W5N8W6_LEPOC</name>
<evidence type="ECO:0000256" key="1">
    <source>
        <dbReference type="ARBA" id="ARBA00022737"/>
    </source>
</evidence>
<dbReference type="Ensembl" id="ENSLOCT00000017105.1">
    <property type="protein sequence ID" value="ENSLOCP00000017075.1"/>
    <property type="gene ID" value="ENSLOCG00000013842.1"/>
</dbReference>
<accession>W5N8W6</accession>
<dbReference type="PROSITE" id="PS50853">
    <property type="entry name" value="FN3"/>
    <property type="match status" value="3"/>
</dbReference>
<proteinExistence type="predicted"/>